<evidence type="ECO:0000256" key="8">
    <source>
        <dbReference type="ARBA" id="ARBA00022842"/>
    </source>
</evidence>
<evidence type="ECO:0000256" key="3">
    <source>
        <dbReference type="ARBA" id="ARBA00016337"/>
    </source>
</evidence>
<evidence type="ECO:0000313" key="12">
    <source>
        <dbReference type="EMBL" id="MDC7684639.1"/>
    </source>
</evidence>
<keyword evidence="13" id="KW-1185">Reference proteome</keyword>
<comment type="catalytic activity">
    <reaction evidence="10 11">
        <text>L-threonyl-[protein] + FAD = FMN-L-threonyl-[protein] + AMP + H(+)</text>
        <dbReference type="Rhea" id="RHEA:36847"/>
        <dbReference type="Rhea" id="RHEA-COMP:11060"/>
        <dbReference type="Rhea" id="RHEA-COMP:11061"/>
        <dbReference type="ChEBI" id="CHEBI:15378"/>
        <dbReference type="ChEBI" id="CHEBI:30013"/>
        <dbReference type="ChEBI" id="CHEBI:57692"/>
        <dbReference type="ChEBI" id="CHEBI:74257"/>
        <dbReference type="ChEBI" id="CHEBI:456215"/>
        <dbReference type="EC" id="2.7.1.180"/>
    </reaction>
</comment>
<reference evidence="12 13" key="1">
    <citation type="submission" date="2023-01" db="EMBL/GenBank/DDBJ databases">
        <title>Novel species of the genus Asticcacaulis isolated from rivers.</title>
        <authorList>
            <person name="Lu H."/>
        </authorList>
    </citation>
    <scope>NUCLEOTIDE SEQUENCE [LARGE SCALE GENOMIC DNA]</scope>
    <source>
        <strain evidence="12 13">BYS171W</strain>
    </source>
</reference>
<comment type="caution">
    <text evidence="12">The sequence shown here is derived from an EMBL/GenBank/DDBJ whole genome shotgun (WGS) entry which is preliminary data.</text>
</comment>
<dbReference type="Pfam" id="PF02424">
    <property type="entry name" value="ApbE"/>
    <property type="match status" value="1"/>
</dbReference>
<evidence type="ECO:0000256" key="2">
    <source>
        <dbReference type="ARBA" id="ARBA00011955"/>
    </source>
</evidence>
<dbReference type="PANTHER" id="PTHR30040:SF2">
    <property type="entry name" value="FAD:PROTEIN FMN TRANSFERASE"/>
    <property type="match status" value="1"/>
</dbReference>
<dbReference type="InterPro" id="IPR024932">
    <property type="entry name" value="ApbE"/>
</dbReference>
<dbReference type="PIRSF" id="PIRSF006268">
    <property type="entry name" value="ApbE"/>
    <property type="match status" value="1"/>
</dbReference>
<comment type="similarity">
    <text evidence="11">Belongs to the ApbE family.</text>
</comment>
<dbReference type="PANTHER" id="PTHR30040">
    <property type="entry name" value="THIAMINE BIOSYNTHESIS LIPOPROTEIN APBE"/>
    <property type="match status" value="1"/>
</dbReference>
<evidence type="ECO:0000256" key="4">
    <source>
        <dbReference type="ARBA" id="ARBA00022630"/>
    </source>
</evidence>
<keyword evidence="5 11" id="KW-0808">Transferase</keyword>
<protein>
    <recommendedName>
        <fullName evidence="3 11">FAD:protein FMN transferase</fullName>
        <ecNumber evidence="2 11">2.7.1.180</ecNumber>
    </recommendedName>
    <alternativeName>
        <fullName evidence="9 11">Flavin transferase</fullName>
    </alternativeName>
</protein>
<organism evidence="12 13">
    <name type="scientific">Asticcacaulis aquaticus</name>
    <dbReference type="NCBI Taxonomy" id="2984212"/>
    <lineage>
        <taxon>Bacteria</taxon>
        <taxon>Pseudomonadati</taxon>
        <taxon>Pseudomonadota</taxon>
        <taxon>Alphaproteobacteria</taxon>
        <taxon>Caulobacterales</taxon>
        <taxon>Caulobacteraceae</taxon>
        <taxon>Asticcacaulis</taxon>
    </lineage>
</organism>
<keyword evidence="4 11" id="KW-0285">Flavoprotein</keyword>
<keyword evidence="8 11" id="KW-0460">Magnesium</keyword>
<gene>
    <name evidence="12" type="ORF">PQU92_15240</name>
</gene>
<sequence length="331" mass="35709">MTPTLHSPAPDNRVLIPDLHRRPEDAAGCARHELSGKAFATTWQVVFHADRAIDAIRLQSAAQAYLDRIDAQMSPYRVDSDLTRFNTASDSAYVPLPPMLLQVIRQALNIARMTDGAYDPALLEAVEAWGFGAKTVAPGVLSPVAVQGLKRRADWRSLDWAAHGLIKPAGLRLDLCGIAKGYAVDGLTQILRTTPGIRSALVEIGGELKGFGVRDDGLPYWVEIEGANQRTVIALCDLAVATSGDSRRFFIHDGQILSHTIDAATAAPTRSGVSSVTVFDAACWRADALATALMVMGEDTAMTFCAAHDIPCLMRMQAGHERLSPALEAWL</sequence>
<comment type="cofactor">
    <cofactor evidence="1">
        <name>Mg(2+)</name>
        <dbReference type="ChEBI" id="CHEBI:18420"/>
    </cofactor>
</comment>
<evidence type="ECO:0000256" key="5">
    <source>
        <dbReference type="ARBA" id="ARBA00022679"/>
    </source>
</evidence>
<evidence type="ECO:0000256" key="7">
    <source>
        <dbReference type="ARBA" id="ARBA00022827"/>
    </source>
</evidence>
<name>A0ABT5HXC1_9CAUL</name>
<dbReference type="EC" id="2.7.1.180" evidence="2 11"/>
<keyword evidence="7 11" id="KW-0274">FAD</keyword>
<evidence type="ECO:0000313" key="13">
    <source>
        <dbReference type="Proteomes" id="UP001214854"/>
    </source>
</evidence>
<dbReference type="Proteomes" id="UP001214854">
    <property type="component" value="Unassembled WGS sequence"/>
</dbReference>
<dbReference type="GO" id="GO:0016740">
    <property type="term" value="F:transferase activity"/>
    <property type="evidence" value="ECO:0007669"/>
    <property type="project" value="UniProtKB-KW"/>
</dbReference>
<evidence type="ECO:0000256" key="11">
    <source>
        <dbReference type="PIRNR" id="PIRNR006268"/>
    </source>
</evidence>
<dbReference type="Gene3D" id="3.10.520.10">
    <property type="entry name" value="ApbE-like domains"/>
    <property type="match status" value="1"/>
</dbReference>
<evidence type="ECO:0000256" key="6">
    <source>
        <dbReference type="ARBA" id="ARBA00022723"/>
    </source>
</evidence>
<dbReference type="SUPFAM" id="SSF143631">
    <property type="entry name" value="ApbE-like"/>
    <property type="match status" value="1"/>
</dbReference>
<evidence type="ECO:0000256" key="10">
    <source>
        <dbReference type="ARBA" id="ARBA00048540"/>
    </source>
</evidence>
<dbReference type="RefSeq" id="WP_272749110.1">
    <property type="nucleotide sequence ID" value="NZ_JAQQKX010000014.1"/>
</dbReference>
<evidence type="ECO:0000256" key="1">
    <source>
        <dbReference type="ARBA" id="ARBA00001946"/>
    </source>
</evidence>
<keyword evidence="6 11" id="KW-0479">Metal-binding</keyword>
<proteinExistence type="inferred from homology"/>
<dbReference type="EMBL" id="JAQQKX010000014">
    <property type="protein sequence ID" value="MDC7684639.1"/>
    <property type="molecule type" value="Genomic_DNA"/>
</dbReference>
<dbReference type="InterPro" id="IPR003374">
    <property type="entry name" value="ApbE-like_sf"/>
</dbReference>
<evidence type="ECO:0000256" key="9">
    <source>
        <dbReference type="ARBA" id="ARBA00031306"/>
    </source>
</evidence>
<accession>A0ABT5HXC1</accession>